<reference evidence="7 9" key="2">
    <citation type="submission" date="2020-12" db="EMBL/GenBank/DDBJ databases">
        <title>Taxonomic evaluation of the Bacillus sporothermodurans group of bacteria based on whole genome sequences.</title>
        <authorList>
            <person name="Fiedler G."/>
            <person name="Herbstmann A.-D."/>
            <person name="Doll E."/>
            <person name="Wenning M."/>
            <person name="Brinks E."/>
            <person name="Kabisch J."/>
            <person name="Breitenwieser F."/>
            <person name="Lappann M."/>
            <person name="Boehnlein C."/>
            <person name="Franz C."/>
        </authorList>
    </citation>
    <scope>NUCLEOTIDE SEQUENCE [LARGE SCALE GENOMIC DNA]</scope>
    <source>
        <strain evidence="7 9">DSM 10599</strain>
    </source>
</reference>
<dbReference type="InterPro" id="IPR036390">
    <property type="entry name" value="WH_DNA-bd_sf"/>
</dbReference>
<gene>
    <name evidence="6" type="ORF">B4102_0949</name>
    <name evidence="7" type="ORF">JGZ69_04155</name>
</gene>
<dbReference type="InterPro" id="IPR000847">
    <property type="entry name" value="LysR_HTH_N"/>
</dbReference>
<dbReference type="GO" id="GO:0000976">
    <property type="term" value="F:transcription cis-regulatory region binding"/>
    <property type="evidence" value="ECO:0007669"/>
    <property type="project" value="TreeGrafter"/>
</dbReference>
<dbReference type="Pfam" id="PF00126">
    <property type="entry name" value="HTH_1"/>
    <property type="match status" value="1"/>
</dbReference>
<evidence type="ECO:0000313" key="7">
    <source>
        <dbReference type="EMBL" id="QQX26131.1"/>
    </source>
</evidence>
<evidence type="ECO:0000313" key="8">
    <source>
        <dbReference type="Proteomes" id="UP000075666"/>
    </source>
</evidence>
<organism evidence="6 8">
    <name type="scientific">Heyndrickxia sporothermodurans</name>
    <dbReference type="NCBI Taxonomy" id="46224"/>
    <lineage>
        <taxon>Bacteria</taxon>
        <taxon>Bacillati</taxon>
        <taxon>Bacillota</taxon>
        <taxon>Bacilli</taxon>
        <taxon>Bacillales</taxon>
        <taxon>Bacillaceae</taxon>
        <taxon>Heyndrickxia</taxon>
    </lineage>
</organism>
<dbReference type="Pfam" id="PF03466">
    <property type="entry name" value="LysR_substrate"/>
    <property type="match status" value="1"/>
</dbReference>
<dbReference type="Proteomes" id="UP000595512">
    <property type="component" value="Chromosome"/>
</dbReference>
<evidence type="ECO:0000313" key="6">
    <source>
        <dbReference type="EMBL" id="KYC84218.1"/>
    </source>
</evidence>
<dbReference type="GO" id="GO:0003700">
    <property type="term" value="F:DNA-binding transcription factor activity"/>
    <property type="evidence" value="ECO:0007669"/>
    <property type="project" value="InterPro"/>
</dbReference>
<sequence length="293" mass="34364">MDDRDWLILQTLYHEKNITKAAKELYISQPALTNRLQQIEKEFGVQIVNRGRRGVQFTPQGEYLAKSAHEILLSIRKIKENVRNMENYVTGTLRIGVTNFFAYHKLPELLKLFKDQYPNIEFKISTGFSGDIANLVSNDDIHIGFVRGDYGWKEKKHLLFEEKICIVSKEKIDIERLPQLPRIDYRTDHLLKTLVDHWWGENYSKPPLISIEVDKAETCKEMVINGLGYAILPSMILDDIDGLYKSEIRTKNNEAILRKTWMFYHEESLKLSMVKAFVTFIENIDFYSINKRK</sequence>
<dbReference type="AlphaFoldDB" id="A0A150KJL2"/>
<dbReference type="InterPro" id="IPR036388">
    <property type="entry name" value="WH-like_DNA-bd_sf"/>
</dbReference>
<evidence type="ECO:0000256" key="4">
    <source>
        <dbReference type="ARBA" id="ARBA00023163"/>
    </source>
</evidence>
<evidence type="ECO:0000259" key="5">
    <source>
        <dbReference type="PROSITE" id="PS50931"/>
    </source>
</evidence>
<name>A0A150KJL2_9BACI</name>
<dbReference type="RefSeq" id="WP_066235959.1">
    <property type="nucleotide sequence ID" value="NZ_CP066701.1"/>
</dbReference>
<keyword evidence="2" id="KW-0805">Transcription regulation</keyword>
<proteinExistence type="inferred from homology"/>
<dbReference type="Gene3D" id="3.40.190.290">
    <property type="match status" value="1"/>
</dbReference>
<dbReference type="CDD" id="cd05466">
    <property type="entry name" value="PBP2_LTTR_substrate"/>
    <property type="match status" value="1"/>
</dbReference>
<dbReference type="Proteomes" id="UP000075666">
    <property type="component" value="Unassembled WGS sequence"/>
</dbReference>
<comment type="similarity">
    <text evidence="1">Belongs to the LysR transcriptional regulatory family.</text>
</comment>
<feature type="domain" description="HTH lysR-type" evidence="5">
    <location>
        <begin position="1"/>
        <end position="58"/>
    </location>
</feature>
<keyword evidence="3" id="KW-0238">DNA-binding</keyword>
<dbReference type="PANTHER" id="PTHR30126:SF78">
    <property type="entry name" value="HTH LYSR-TYPE DOMAIN-CONTAINING PROTEIN"/>
    <property type="match status" value="1"/>
</dbReference>
<dbReference type="EMBL" id="CP066701">
    <property type="protein sequence ID" value="QQX26131.1"/>
    <property type="molecule type" value="Genomic_DNA"/>
</dbReference>
<dbReference type="PATRIC" id="fig|46224.3.peg.2091"/>
<evidence type="ECO:0000256" key="2">
    <source>
        <dbReference type="ARBA" id="ARBA00023015"/>
    </source>
</evidence>
<evidence type="ECO:0000313" key="9">
    <source>
        <dbReference type="Proteomes" id="UP000595512"/>
    </source>
</evidence>
<protein>
    <submittedName>
        <fullName evidence="7">LysR family transcriptional regulator</fullName>
    </submittedName>
</protein>
<dbReference type="PANTHER" id="PTHR30126">
    <property type="entry name" value="HTH-TYPE TRANSCRIPTIONAL REGULATOR"/>
    <property type="match status" value="1"/>
</dbReference>
<dbReference type="OrthoDB" id="107670at2"/>
<dbReference type="STRING" id="46224.B4102_0949"/>
<dbReference type="SUPFAM" id="SSF53850">
    <property type="entry name" value="Periplasmic binding protein-like II"/>
    <property type="match status" value="1"/>
</dbReference>
<evidence type="ECO:0000256" key="3">
    <source>
        <dbReference type="ARBA" id="ARBA00023125"/>
    </source>
</evidence>
<evidence type="ECO:0000256" key="1">
    <source>
        <dbReference type="ARBA" id="ARBA00009437"/>
    </source>
</evidence>
<dbReference type="InterPro" id="IPR005119">
    <property type="entry name" value="LysR_subst-bd"/>
</dbReference>
<reference evidence="6 8" key="1">
    <citation type="submission" date="2016-01" db="EMBL/GenBank/DDBJ databases">
        <title>Genome Sequences of Twelve Sporeforming Bacillus Species Isolated from Foods.</title>
        <authorList>
            <person name="Berendsen E.M."/>
            <person name="Wells-Bennik M.H."/>
            <person name="Krawcyk A.O."/>
            <person name="De Jong A."/>
            <person name="Holsappel S."/>
            <person name="Eijlander R.T."/>
            <person name="Kuipers O.P."/>
        </authorList>
    </citation>
    <scope>NUCLEOTIDE SEQUENCE [LARGE SCALE GENOMIC DNA]</scope>
    <source>
        <strain evidence="6 8">B4102</strain>
    </source>
</reference>
<accession>A0A150KJL2</accession>
<dbReference type="Gene3D" id="1.10.10.10">
    <property type="entry name" value="Winged helix-like DNA-binding domain superfamily/Winged helix DNA-binding domain"/>
    <property type="match status" value="1"/>
</dbReference>
<keyword evidence="4" id="KW-0804">Transcription</keyword>
<dbReference type="PRINTS" id="PR00039">
    <property type="entry name" value="HTHLYSR"/>
</dbReference>
<dbReference type="KEGG" id="hspo:JGZ69_04155"/>
<dbReference type="EMBL" id="LQYN01000169">
    <property type="protein sequence ID" value="KYC84218.1"/>
    <property type="molecule type" value="Genomic_DNA"/>
</dbReference>
<dbReference type="PROSITE" id="PS50931">
    <property type="entry name" value="HTH_LYSR"/>
    <property type="match status" value="1"/>
</dbReference>
<dbReference type="SUPFAM" id="SSF46785">
    <property type="entry name" value="Winged helix' DNA-binding domain"/>
    <property type="match status" value="1"/>
</dbReference>
<keyword evidence="8" id="KW-1185">Reference proteome</keyword>